<proteinExistence type="predicted"/>
<accession>A0A9D2RMK5</accession>
<feature type="domain" description="Replication-associated protein ORF2/G2P" evidence="1">
    <location>
        <begin position="70"/>
        <end position="170"/>
    </location>
</feature>
<dbReference type="InterPro" id="IPR056906">
    <property type="entry name" value="ORF2/G2P_dom"/>
</dbReference>
<dbReference type="EMBL" id="DWYS01000110">
    <property type="protein sequence ID" value="HJB08017.1"/>
    <property type="molecule type" value="Genomic_DNA"/>
</dbReference>
<evidence type="ECO:0000313" key="2">
    <source>
        <dbReference type="EMBL" id="HJB08017.1"/>
    </source>
</evidence>
<reference evidence="2" key="2">
    <citation type="submission" date="2021-04" db="EMBL/GenBank/DDBJ databases">
        <authorList>
            <person name="Gilroy R."/>
        </authorList>
    </citation>
    <scope>NUCLEOTIDE SEQUENCE</scope>
    <source>
        <strain evidence="2">CHK188-4685</strain>
    </source>
</reference>
<dbReference type="AlphaFoldDB" id="A0A9D2RMK5"/>
<gene>
    <name evidence="2" type="ORF">H9716_09170</name>
</gene>
<organism evidence="2 3">
    <name type="scientific">Candidatus Enterocloster faecavium</name>
    <dbReference type="NCBI Taxonomy" id="2838560"/>
    <lineage>
        <taxon>Bacteria</taxon>
        <taxon>Bacillati</taxon>
        <taxon>Bacillota</taxon>
        <taxon>Clostridia</taxon>
        <taxon>Lachnospirales</taxon>
        <taxon>Lachnospiraceae</taxon>
        <taxon>Enterocloster</taxon>
    </lineage>
</organism>
<dbReference type="Proteomes" id="UP000886804">
    <property type="component" value="Unassembled WGS sequence"/>
</dbReference>
<evidence type="ECO:0000259" key="1">
    <source>
        <dbReference type="Pfam" id="PF23343"/>
    </source>
</evidence>
<evidence type="ECO:0000313" key="3">
    <source>
        <dbReference type="Proteomes" id="UP000886804"/>
    </source>
</evidence>
<name>A0A9D2RMK5_9FIRM</name>
<comment type="caution">
    <text evidence="2">The sequence shown here is derived from an EMBL/GenBank/DDBJ whole genome shotgun (WGS) entry which is preliminary data.</text>
</comment>
<sequence length="264" mass="31315">MYRYKQIEYQCGAVLEVIRCIPRGSRKGVPRRESGTKSKEEMDRANMVQAARKLERKINANFRSGDLHVILTYRREARPEKAEAQKMVKKFLADLRGRYKKAGVPLKYILVTEYKRTAIHHHLIINMVNDGRQTTMDYIRKAWKGRGSPKFVQLYDDREYSDLAKYLIKETEKTFREEDSPTKQRYSCSRNLVDPKPRSRIRKTKTGWSLEPRPRKGYYLIPDKLYNGFDRMGYPYQRYLMVRLDPEEDWEPERPGGGTICMRS</sequence>
<dbReference type="Pfam" id="PF23343">
    <property type="entry name" value="REP_ORF2-G2P"/>
    <property type="match status" value="1"/>
</dbReference>
<protein>
    <recommendedName>
        <fullName evidence="1">Replication-associated protein ORF2/G2P domain-containing protein</fullName>
    </recommendedName>
</protein>
<reference evidence="2" key="1">
    <citation type="journal article" date="2021" name="PeerJ">
        <title>Extensive microbial diversity within the chicken gut microbiome revealed by metagenomics and culture.</title>
        <authorList>
            <person name="Gilroy R."/>
            <person name="Ravi A."/>
            <person name="Getino M."/>
            <person name="Pursley I."/>
            <person name="Horton D.L."/>
            <person name="Alikhan N.F."/>
            <person name="Baker D."/>
            <person name="Gharbi K."/>
            <person name="Hall N."/>
            <person name="Watson M."/>
            <person name="Adriaenssens E.M."/>
            <person name="Foster-Nyarko E."/>
            <person name="Jarju S."/>
            <person name="Secka A."/>
            <person name="Antonio M."/>
            <person name="Oren A."/>
            <person name="Chaudhuri R.R."/>
            <person name="La Ragione R."/>
            <person name="Hildebrand F."/>
            <person name="Pallen M.J."/>
        </authorList>
    </citation>
    <scope>NUCLEOTIDE SEQUENCE</scope>
    <source>
        <strain evidence="2">CHK188-4685</strain>
    </source>
</reference>